<reference evidence="3 4" key="1">
    <citation type="journal article" date="2016" name="Genome Announc.">
        <title>Draft Genome Sequence of 'Halomonas chromatireducens' Strain AGD 8-3, a Haloalkaliphilic Chromate- and Selenite-Reducing Gammaproteobacterium.</title>
        <authorList>
            <person name="Sharko F.S."/>
            <person name="Shapovalova A.A."/>
            <person name="Tsygankova S.V."/>
            <person name="Komova A.V."/>
            <person name="Boulygina E.S."/>
            <person name="Teslyuk A.B."/>
            <person name="Gotovtsev P.M."/>
            <person name="Namsaraev Z.B."/>
            <person name="Khijniak T.V."/>
            <person name="Nedoluzhko A.V."/>
            <person name="Vasilov R.G."/>
        </authorList>
    </citation>
    <scope>NUCLEOTIDE SEQUENCE [LARGE SCALE GENOMIC DNA]</scope>
    <source>
        <strain evidence="3 4">AGD 8-3</strain>
    </source>
</reference>
<dbReference type="AlphaFoldDB" id="A0A120JW25"/>
<dbReference type="RefSeq" id="WP_066448163.1">
    <property type="nucleotide sequence ID" value="NZ_CP014226.1"/>
</dbReference>
<dbReference type="STRING" id="507626.LOKO_01916"/>
<evidence type="ECO:0000259" key="2">
    <source>
        <dbReference type="Pfam" id="PF06094"/>
    </source>
</evidence>
<keyword evidence="1" id="KW-0812">Transmembrane</keyword>
<dbReference type="Proteomes" id="UP000063387">
    <property type="component" value="Chromosome"/>
</dbReference>
<evidence type="ECO:0000313" key="3">
    <source>
        <dbReference type="EMBL" id="AMD00984.1"/>
    </source>
</evidence>
<dbReference type="InterPro" id="IPR036568">
    <property type="entry name" value="GGCT-like_sf"/>
</dbReference>
<dbReference type="KEGG" id="hco:LOKO_01916"/>
<dbReference type="Gene3D" id="3.10.490.10">
    <property type="entry name" value="Gamma-glutamyl cyclotransferase-like"/>
    <property type="match status" value="1"/>
</dbReference>
<keyword evidence="4" id="KW-1185">Reference proteome</keyword>
<dbReference type="EMBL" id="CP014226">
    <property type="protein sequence ID" value="AMD00984.1"/>
    <property type="molecule type" value="Genomic_DNA"/>
</dbReference>
<feature type="transmembrane region" description="Helical" evidence="1">
    <location>
        <begin position="6"/>
        <end position="24"/>
    </location>
</feature>
<gene>
    <name evidence="3" type="ORF">LOKO_01916</name>
</gene>
<proteinExistence type="predicted"/>
<dbReference type="Pfam" id="PF06094">
    <property type="entry name" value="GGACT"/>
    <property type="match status" value="1"/>
</dbReference>
<sequence>MQGLRYLLAGLVALPLAIMAWLWFTMLSPFTYDRPDHLPEVDEGPHAVFVYGTLRLSPVRWIVMGRAGESEPAVLEGFRREGLDLVEAPGERVAGEVIVVSADELERLDRYERLGIRYARVEKRLTDGRSVWVYRRLADEDVGVEELMEGDV</sequence>
<accession>A0A120JW25</accession>
<organism evidence="3 4">
    <name type="scientific">Halomonas chromatireducens</name>
    <dbReference type="NCBI Taxonomy" id="507626"/>
    <lineage>
        <taxon>Bacteria</taxon>
        <taxon>Pseudomonadati</taxon>
        <taxon>Pseudomonadota</taxon>
        <taxon>Gammaproteobacteria</taxon>
        <taxon>Oceanospirillales</taxon>
        <taxon>Halomonadaceae</taxon>
        <taxon>Halomonas</taxon>
    </lineage>
</organism>
<name>A0A120JW25_9GAMM</name>
<dbReference type="InterPro" id="IPR009288">
    <property type="entry name" value="AIG2-like_dom"/>
</dbReference>
<dbReference type="PATRIC" id="fig|507626.3.peg.1912"/>
<evidence type="ECO:0000256" key="1">
    <source>
        <dbReference type="SAM" id="Phobius"/>
    </source>
</evidence>
<feature type="domain" description="Gamma-glutamylcyclotransferase AIG2-like" evidence="2">
    <location>
        <begin position="48"/>
        <end position="137"/>
    </location>
</feature>
<reference evidence="3 4" key="2">
    <citation type="submission" date="2016-02" db="EMBL/GenBank/DDBJ databases">
        <authorList>
            <person name="Wen L."/>
            <person name="He K."/>
            <person name="Yang H."/>
        </authorList>
    </citation>
    <scope>NUCLEOTIDE SEQUENCE [LARGE SCALE GENOMIC DNA]</scope>
    <source>
        <strain evidence="3 4">AGD 8-3</strain>
    </source>
</reference>
<protein>
    <submittedName>
        <fullName evidence="3">AIG2-like family protein</fullName>
    </submittedName>
</protein>
<dbReference type="InterPro" id="IPR013024">
    <property type="entry name" value="GGCT-like"/>
</dbReference>
<dbReference type="CDD" id="cd06661">
    <property type="entry name" value="GGCT_like"/>
    <property type="match status" value="1"/>
</dbReference>
<dbReference type="OrthoDB" id="7852375at2"/>
<dbReference type="SUPFAM" id="SSF110857">
    <property type="entry name" value="Gamma-glutamyl cyclotransferase-like"/>
    <property type="match status" value="1"/>
</dbReference>
<keyword evidence="1" id="KW-1133">Transmembrane helix</keyword>
<keyword evidence="1" id="KW-0472">Membrane</keyword>
<evidence type="ECO:0000313" key="4">
    <source>
        <dbReference type="Proteomes" id="UP000063387"/>
    </source>
</evidence>